<dbReference type="PIRSF" id="PIRSF004982">
    <property type="entry name" value="SlP"/>
    <property type="match status" value="1"/>
</dbReference>
<keyword evidence="3" id="KW-1185">Reference proteome</keyword>
<gene>
    <name evidence="2" type="ORF">OE749_10375</name>
</gene>
<dbReference type="EMBL" id="JAOWKX010000005">
    <property type="protein sequence ID" value="MCV2885096.1"/>
    <property type="molecule type" value="Genomic_DNA"/>
</dbReference>
<dbReference type="Pfam" id="PF03843">
    <property type="entry name" value="Slp"/>
    <property type="match status" value="1"/>
</dbReference>
<comment type="caution">
    <text evidence="2">The sequence shown here is derived from an EMBL/GenBank/DDBJ whole genome shotgun (WGS) entry which is preliminary data.</text>
</comment>
<dbReference type="Proteomes" id="UP001652504">
    <property type="component" value="Unassembled WGS sequence"/>
</dbReference>
<feature type="signal peptide" evidence="1">
    <location>
        <begin position="1"/>
        <end position="15"/>
    </location>
</feature>
<evidence type="ECO:0000256" key="1">
    <source>
        <dbReference type="SAM" id="SignalP"/>
    </source>
</evidence>
<organism evidence="2 3">
    <name type="scientific">Fluctibacter corallii</name>
    <dbReference type="NCBI Taxonomy" id="2984329"/>
    <lineage>
        <taxon>Bacteria</taxon>
        <taxon>Pseudomonadati</taxon>
        <taxon>Pseudomonadota</taxon>
        <taxon>Gammaproteobacteria</taxon>
        <taxon>Alteromonadales</taxon>
        <taxon>Alteromonadaceae</taxon>
        <taxon>Fluctibacter</taxon>
    </lineage>
</organism>
<proteinExistence type="predicted"/>
<evidence type="ECO:0000313" key="3">
    <source>
        <dbReference type="Proteomes" id="UP001652504"/>
    </source>
</evidence>
<keyword evidence="2" id="KW-0449">Lipoprotein</keyword>
<dbReference type="PROSITE" id="PS51257">
    <property type="entry name" value="PROKAR_LIPOPROTEIN"/>
    <property type="match status" value="1"/>
</dbReference>
<name>A0ABT3A8V0_9ALTE</name>
<dbReference type="PANTHER" id="PTHR37530:SF1">
    <property type="entry name" value="OUTER MEMBRANE PROTEIN SLP"/>
    <property type="match status" value="1"/>
</dbReference>
<dbReference type="PANTHER" id="PTHR37530">
    <property type="entry name" value="OUTER MEMBRANE PROTEIN SLP"/>
    <property type="match status" value="1"/>
</dbReference>
<dbReference type="NCBIfam" id="TIGR00752">
    <property type="entry name" value="slp"/>
    <property type="match status" value="1"/>
</dbReference>
<keyword evidence="1" id="KW-0732">Signal</keyword>
<protein>
    <submittedName>
        <fullName evidence="2">Slp family lipoprotein</fullName>
    </submittedName>
</protein>
<dbReference type="InterPro" id="IPR004658">
    <property type="entry name" value="OMP_Slp"/>
</dbReference>
<dbReference type="RefSeq" id="WP_263712388.1">
    <property type="nucleotide sequence ID" value="NZ_JAOWKX010000005.1"/>
</dbReference>
<reference evidence="2 3" key="1">
    <citation type="submission" date="2022-10" db="EMBL/GenBank/DDBJ databases">
        <title>Aestuariibacter sp. AA17 isolated from Montipora capitata coral fragment.</title>
        <authorList>
            <person name="Emsley S.A."/>
            <person name="Pfannmuller K.M."/>
            <person name="Loughran R.M."/>
            <person name="Shlafstein M."/>
            <person name="Papke E."/>
            <person name="Saw J.H."/>
            <person name="Ushijima B."/>
            <person name="Videau P."/>
        </authorList>
    </citation>
    <scope>NUCLEOTIDE SEQUENCE [LARGE SCALE GENOMIC DNA]</scope>
    <source>
        <strain evidence="2 3">AA17</strain>
    </source>
</reference>
<feature type="chain" id="PRO_5047411622" evidence="1">
    <location>
        <begin position="16"/>
        <end position="201"/>
    </location>
</feature>
<evidence type="ECO:0000313" key="2">
    <source>
        <dbReference type="EMBL" id="MCV2885096.1"/>
    </source>
</evidence>
<accession>A0ABT3A8V0</accession>
<sequence>MLVRIFFFTALLSLAGCSSVPDSIKLPESTSLPAFEQVVAIPENHKGKMVRFGGVIAEIENKEQGTLVELVQFPLKSYGRPLVSDDSPGRFRAYVKGFLDPMVYKKGRSITFTGTFRGIEEGTVGEHKYGFPVIDANGYHLWKEIKEVEVSSIQLWHHPFWINHTYYPFYPYHQRVIIRNGRDGAGAKGGAATKETGSRNQ</sequence>